<comment type="caution">
    <text evidence="3">The sequence shown here is derived from an EMBL/GenBank/DDBJ whole genome shotgun (WGS) entry which is preliminary data.</text>
</comment>
<dbReference type="STRING" id="46835.A0A504Z4L6"/>
<gene>
    <name evidence="3" type="ORF">FGIG_11190</name>
</gene>
<accession>A0A504Z4L6</accession>
<dbReference type="Proteomes" id="UP000316759">
    <property type="component" value="Unassembled WGS sequence"/>
</dbReference>
<reference evidence="3 4" key="1">
    <citation type="submission" date="2019-04" db="EMBL/GenBank/DDBJ databases">
        <title>Annotation for the trematode Fasciola gigantica.</title>
        <authorList>
            <person name="Choi Y.-J."/>
        </authorList>
    </citation>
    <scope>NUCLEOTIDE SEQUENCE [LARGE SCALE GENOMIC DNA]</scope>
    <source>
        <strain evidence="3">Uganda_cow_1</strain>
    </source>
</reference>
<keyword evidence="3" id="KW-0645">Protease</keyword>
<proteinExistence type="inferred from homology"/>
<dbReference type="GO" id="GO:0008234">
    <property type="term" value="F:cysteine-type peptidase activity"/>
    <property type="evidence" value="ECO:0007669"/>
    <property type="project" value="InterPro"/>
</dbReference>
<name>A0A504Z4L6_FASGI</name>
<dbReference type="SUPFAM" id="SSF54001">
    <property type="entry name" value="Cysteine proteinases"/>
    <property type="match status" value="1"/>
</dbReference>
<evidence type="ECO:0000256" key="1">
    <source>
        <dbReference type="ARBA" id="ARBA00008455"/>
    </source>
</evidence>
<dbReference type="InterPro" id="IPR038765">
    <property type="entry name" value="Papain-like_cys_pep_sf"/>
</dbReference>
<evidence type="ECO:0000313" key="4">
    <source>
        <dbReference type="Proteomes" id="UP000316759"/>
    </source>
</evidence>
<dbReference type="InterPro" id="IPR000668">
    <property type="entry name" value="Peptidase_C1A_C"/>
</dbReference>
<protein>
    <submittedName>
        <fullName evidence="3">Cathepsin L protease</fullName>
    </submittedName>
</protein>
<feature type="domain" description="Peptidase C1A papain C-terminal" evidence="2">
    <location>
        <begin position="2"/>
        <end position="106"/>
    </location>
</feature>
<dbReference type="PANTHER" id="PTHR12411">
    <property type="entry name" value="CYSTEINE PROTEASE FAMILY C1-RELATED"/>
    <property type="match status" value="1"/>
</dbReference>
<evidence type="ECO:0000259" key="2">
    <source>
        <dbReference type="SMART" id="SM00645"/>
    </source>
</evidence>
<dbReference type="SMART" id="SM00645">
    <property type="entry name" value="Pept_C1"/>
    <property type="match status" value="1"/>
</dbReference>
<comment type="similarity">
    <text evidence="1">Belongs to the peptidase C1 family.</text>
</comment>
<evidence type="ECO:0000313" key="3">
    <source>
        <dbReference type="EMBL" id="TPP67675.1"/>
    </source>
</evidence>
<dbReference type="Pfam" id="PF00112">
    <property type="entry name" value="Peptidase_C1"/>
    <property type="match status" value="1"/>
</dbReference>
<sequence>MKKYGKSVEFSKQQLVDCSRPFHNRGCCGGAFVNAFEYLKKNGLELESTYPYKAKDQKCTHDPKNAITRVKSYQGVKNGDEEHLAAMVTKFGPVSAAVNAIATFVTHK</sequence>
<dbReference type="AlphaFoldDB" id="A0A504Z4L6"/>
<dbReference type="OrthoDB" id="10253408at2759"/>
<dbReference type="InterPro" id="IPR013128">
    <property type="entry name" value="Peptidase_C1A"/>
</dbReference>
<dbReference type="GO" id="GO:0006508">
    <property type="term" value="P:proteolysis"/>
    <property type="evidence" value="ECO:0007669"/>
    <property type="project" value="UniProtKB-KW"/>
</dbReference>
<dbReference type="EMBL" id="SUNJ01000411">
    <property type="protein sequence ID" value="TPP67675.1"/>
    <property type="molecule type" value="Genomic_DNA"/>
</dbReference>
<keyword evidence="4" id="KW-1185">Reference proteome</keyword>
<keyword evidence="3" id="KW-0378">Hydrolase</keyword>
<dbReference type="Gene3D" id="3.90.70.10">
    <property type="entry name" value="Cysteine proteinases"/>
    <property type="match status" value="1"/>
</dbReference>
<organism evidence="3 4">
    <name type="scientific">Fasciola gigantica</name>
    <name type="common">Giant liver fluke</name>
    <dbReference type="NCBI Taxonomy" id="46835"/>
    <lineage>
        <taxon>Eukaryota</taxon>
        <taxon>Metazoa</taxon>
        <taxon>Spiralia</taxon>
        <taxon>Lophotrochozoa</taxon>
        <taxon>Platyhelminthes</taxon>
        <taxon>Trematoda</taxon>
        <taxon>Digenea</taxon>
        <taxon>Plagiorchiida</taxon>
        <taxon>Echinostomata</taxon>
        <taxon>Echinostomatoidea</taxon>
        <taxon>Fasciolidae</taxon>
        <taxon>Fasciola</taxon>
    </lineage>
</organism>